<comment type="caution">
    <text evidence="8">The sequence shown here is derived from an EMBL/GenBank/DDBJ whole genome shotgun (WGS) entry which is preliminary data.</text>
</comment>
<dbReference type="EMBL" id="JAGSOV010000064">
    <property type="protein sequence ID" value="MCO1659340.1"/>
    <property type="molecule type" value="Genomic_DNA"/>
</dbReference>
<dbReference type="SMART" id="SM00448">
    <property type="entry name" value="REC"/>
    <property type="match status" value="1"/>
</dbReference>
<accession>A0ABT1A8I4</accession>
<dbReference type="Proteomes" id="UP001165283">
    <property type="component" value="Unassembled WGS sequence"/>
</dbReference>
<dbReference type="Gene3D" id="3.40.50.2300">
    <property type="match status" value="1"/>
</dbReference>
<evidence type="ECO:0000313" key="8">
    <source>
        <dbReference type="EMBL" id="MCO1659340.1"/>
    </source>
</evidence>
<dbReference type="CDD" id="cd17535">
    <property type="entry name" value="REC_NarL-like"/>
    <property type="match status" value="1"/>
</dbReference>
<keyword evidence="1 5" id="KW-0597">Phosphoprotein</keyword>
<dbReference type="InterPro" id="IPR039420">
    <property type="entry name" value="WalR-like"/>
</dbReference>
<evidence type="ECO:0000256" key="4">
    <source>
        <dbReference type="ARBA" id="ARBA00023163"/>
    </source>
</evidence>
<dbReference type="Pfam" id="PF00196">
    <property type="entry name" value="GerE"/>
    <property type="match status" value="1"/>
</dbReference>
<dbReference type="SUPFAM" id="SSF52172">
    <property type="entry name" value="CheY-like"/>
    <property type="match status" value="1"/>
</dbReference>
<dbReference type="InterPro" id="IPR000792">
    <property type="entry name" value="Tscrpt_reg_LuxR_C"/>
</dbReference>
<keyword evidence="4" id="KW-0804">Transcription</keyword>
<dbReference type="PROSITE" id="PS50110">
    <property type="entry name" value="RESPONSE_REGULATORY"/>
    <property type="match status" value="1"/>
</dbReference>
<dbReference type="PROSITE" id="PS50043">
    <property type="entry name" value="HTH_LUXR_2"/>
    <property type="match status" value="1"/>
</dbReference>
<organism evidence="8 9">
    <name type="scientific">Pseudonocardia humida</name>
    <dbReference type="NCBI Taxonomy" id="2800819"/>
    <lineage>
        <taxon>Bacteria</taxon>
        <taxon>Bacillati</taxon>
        <taxon>Actinomycetota</taxon>
        <taxon>Actinomycetes</taxon>
        <taxon>Pseudonocardiales</taxon>
        <taxon>Pseudonocardiaceae</taxon>
        <taxon>Pseudonocardia</taxon>
    </lineage>
</organism>
<protein>
    <submittedName>
        <fullName evidence="8">Response regulator transcription factor</fullName>
    </submittedName>
</protein>
<dbReference type="PROSITE" id="PS00622">
    <property type="entry name" value="HTH_LUXR_1"/>
    <property type="match status" value="1"/>
</dbReference>
<keyword evidence="2" id="KW-0805">Transcription regulation</keyword>
<dbReference type="SMART" id="SM00421">
    <property type="entry name" value="HTH_LUXR"/>
    <property type="match status" value="1"/>
</dbReference>
<evidence type="ECO:0000259" key="7">
    <source>
        <dbReference type="PROSITE" id="PS50110"/>
    </source>
</evidence>
<dbReference type="RefSeq" id="WP_252444163.1">
    <property type="nucleotide sequence ID" value="NZ_JAGSOV010000064.1"/>
</dbReference>
<dbReference type="Pfam" id="PF00072">
    <property type="entry name" value="Response_reg"/>
    <property type="match status" value="1"/>
</dbReference>
<dbReference type="InterPro" id="IPR001789">
    <property type="entry name" value="Sig_transdc_resp-reg_receiver"/>
</dbReference>
<evidence type="ECO:0000256" key="2">
    <source>
        <dbReference type="ARBA" id="ARBA00023015"/>
    </source>
</evidence>
<evidence type="ECO:0000256" key="1">
    <source>
        <dbReference type="ARBA" id="ARBA00022553"/>
    </source>
</evidence>
<reference evidence="8" key="1">
    <citation type="submission" date="2021-04" db="EMBL/GenBank/DDBJ databases">
        <title>Pseudonocardia sp. nov., isolated from sandy soil of mangrove forest.</title>
        <authorList>
            <person name="Zan Z."/>
            <person name="Huang R."/>
            <person name="Liu W."/>
        </authorList>
    </citation>
    <scope>NUCLEOTIDE SEQUENCE</scope>
    <source>
        <strain evidence="8">S2-4</strain>
    </source>
</reference>
<keyword evidence="9" id="KW-1185">Reference proteome</keyword>
<dbReference type="InterPro" id="IPR016032">
    <property type="entry name" value="Sig_transdc_resp-reg_C-effctor"/>
</dbReference>
<dbReference type="PRINTS" id="PR00038">
    <property type="entry name" value="HTHLUXR"/>
</dbReference>
<feature type="modified residue" description="4-aspartylphosphate" evidence="5">
    <location>
        <position position="52"/>
    </location>
</feature>
<name>A0ABT1A8I4_9PSEU</name>
<dbReference type="PANTHER" id="PTHR43214">
    <property type="entry name" value="TWO-COMPONENT RESPONSE REGULATOR"/>
    <property type="match status" value="1"/>
</dbReference>
<dbReference type="InterPro" id="IPR058245">
    <property type="entry name" value="NreC/VraR/RcsB-like_REC"/>
</dbReference>
<proteinExistence type="predicted"/>
<evidence type="ECO:0000313" key="9">
    <source>
        <dbReference type="Proteomes" id="UP001165283"/>
    </source>
</evidence>
<gene>
    <name evidence="8" type="ORF">KDL28_30140</name>
</gene>
<feature type="domain" description="HTH luxR-type" evidence="6">
    <location>
        <begin position="144"/>
        <end position="214"/>
    </location>
</feature>
<dbReference type="PANTHER" id="PTHR43214:SF24">
    <property type="entry name" value="TRANSCRIPTIONAL REGULATORY PROTEIN NARL-RELATED"/>
    <property type="match status" value="1"/>
</dbReference>
<evidence type="ECO:0000256" key="5">
    <source>
        <dbReference type="PROSITE-ProRule" id="PRU00169"/>
    </source>
</evidence>
<keyword evidence="3" id="KW-0238">DNA-binding</keyword>
<feature type="domain" description="Response regulatory" evidence="7">
    <location>
        <begin position="2"/>
        <end position="122"/>
    </location>
</feature>
<sequence>MRVALADDSGILRMGLTRLLESAGIDVRYAARDGADLLRFMAVEQPDAVVVDIRMPPGFADEGLDVAETIKQRYPGVGVLVLSTYGETSYAMRLMAIGVPGVGYLLKDRVDDVDALRDALERVAAGKSAVDPEIVAALFARPASQSSLDALAPRERDVLRHMAEGRSNQGIATIIGVTTRTIEGYAASIFTKLRLPASGEDNRRVHAVLAWLRDTHPEV</sequence>
<dbReference type="InterPro" id="IPR011006">
    <property type="entry name" value="CheY-like_superfamily"/>
</dbReference>
<evidence type="ECO:0000259" key="6">
    <source>
        <dbReference type="PROSITE" id="PS50043"/>
    </source>
</evidence>
<dbReference type="SUPFAM" id="SSF46894">
    <property type="entry name" value="C-terminal effector domain of the bipartite response regulators"/>
    <property type="match status" value="1"/>
</dbReference>
<evidence type="ECO:0000256" key="3">
    <source>
        <dbReference type="ARBA" id="ARBA00023125"/>
    </source>
</evidence>